<proteinExistence type="predicted"/>
<name>A0ACC3B6V4_9EURO</name>
<dbReference type="Proteomes" id="UP001177260">
    <property type="component" value="Unassembled WGS sequence"/>
</dbReference>
<evidence type="ECO:0000313" key="2">
    <source>
        <dbReference type="Proteomes" id="UP001177260"/>
    </source>
</evidence>
<sequence length="500" mass="55386">MAQWDALAFKKPTTLILAAGVIVILYRMGRGSPEKPCYGLSLPCYPVPSTCSGGSLAQFILSHLYKFTLPALIIATSVMESFPNSRHGEPAQPTPSPCLGLGDTPPSKQAVADPNGKIATQRVHPKRAGRWLLENQMELSAGCIAICLFTQLSGPYARSYTSKLFFISHYSASRGTYAVGGDDFYFIAFCIVFFTGLRAAVMKHILAPLARYWGISRTKDVNRFAEQGWLLCYYSALWTLGMQVLAIHIEQRRKDHWQMLAHHTVAIVLISTSYAWHLTRVANLILVLMDVVDILFSLAKCLEYLGLFTLCDIMFGVFMASWFIARHVLYLITMWSIYAHMAEIIPVGCFHGSQDTLTGPTPLPERGSSHMFDPFWNPSGTICFSPRVQCLSALGFLQFLNLVWLIMIVQVALRVLAGRGADDVRSEDEGELDSKREVAGNERRDGASSRPKDIGVATGLKASPRVTSTKRTAHSASVGLPRRSDQKQLLGRLGCERQID</sequence>
<dbReference type="EC" id="2.3.1.24" evidence="1"/>
<evidence type="ECO:0000313" key="1">
    <source>
        <dbReference type="EMBL" id="KAK1146242.1"/>
    </source>
</evidence>
<comment type="caution">
    <text evidence="1">The sequence shown here is derived from an EMBL/GenBank/DDBJ whole genome shotgun (WGS) entry which is preliminary data.</text>
</comment>
<organism evidence="1 2">
    <name type="scientific">Aspergillus melleus</name>
    <dbReference type="NCBI Taxonomy" id="138277"/>
    <lineage>
        <taxon>Eukaryota</taxon>
        <taxon>Fungi</taxon>
        <taxon>Dikarya</taxon>
        <taxon>Ascomycota</taxon>
        <taxon>Pezizomycotina</taxon>
        <taxon>Eurotiomycetes</taxon>
        <taxon>Eurotiomycetidae</taxon>
        <taxon>Eurotiales</taxon>
        <taxon>Aspergillaceae</taxon>
        <taxon>Aspergillus</taxon>
        <taxon>Aspergillus subgen. Circumdati</taxon>
    </lineage>
</organism>
<keyword evidence="1" id="KW-0012">Acyltransferase</keyword>
<reference evidence="1 2" key="1">
    <citation type="journal article" date="2023" name="ACS Omega">
        <title>Identification of the Neoaspergillic Acid Biosynthesis Gene Cluster by Establishing an In Vitro CRISPR-Ribonucleoprotein Genetic System in Aspergillus melleus.</title>
        <authorList>
            <person name="Yuan B."/>
            <person name="Grau M.F."/>
            <person name="Murata R.M."/>
            <person name="Torok T."/>
            <person name="Venkateswaran K."/>
            <person name="Stajich J.E."/>
            <person name="Wang C.C.C."/>
        </authorList>
    </citation>
    <scope>NUCLEOTIDE SEQUENCE [LARGE SCALE GENOMIC DNA]</scope>
    <source>
        <strain evidence="1 2">IMV 1140</strain>
    </source>
</reference>
<protein>
    <submittedName>
        <fullName evidence="1">Sphingosine N-acyltransferase lag1</fullName>
        <ecNumber evidence="1">2.3.1.24</ecNumber>
    </submittedName>
</protein>
<keyword evidence="1" id="KW-0808">Transferase</keyword>
<gene>
    <name evidence="1" type="primary">lag1</name>
    <name evidence="1" type="ORF">N8T08_003332</name>
</gene>
<dbReference type="EMBL" id="JAOPJF010000019">
    <property type="protein sequence ID" value="KAK1146242.1"/>
    <property type="molecule type" value="Genomic_DNA"/>
</dbReference>
<accession>A0ACC3B6V4</accession>
<keyword evidence="2" id="KW-1185">Reference proteome</keyword>